<feature type="transmembrane region" description="Helical" evidence="1">
    <location>
        <begin position="121"/>
        <end position="138"/>
    </location>
</feature>
<gene>
    <name evidence="2" type="ORF">AB0A76_30510</name>
</gene>
<protein>
    <submittedName>
        <fullName evidence="2">Uncharacterized protein</fullName>
    </submittedName>
</protein>
<comment type="caution">
    <text evidence="2">The sequence shown here is derived from an EMBL/GenBank/DDBJ whole genome shotgun (WGS) entry which is preliminary data.</text>
</comment>
<accession>A0ABV3D4V3</accession>
<proteinExistence type="predicted"/>
<feature type="transmembrane region" description="Helical" evidence="1">
    <location>
        <begin position="144"/>
        <end position="168"/>
    </location>
</feature>
<organism evidence="2 3">
    <name type="scientific">Streptomyces exfoliatus</name>
    <name type="common">Streptomyces hydrogenans</name>
    <dbReference type="NCBI Taxonomy" id="1905"/>
    <lineage>
        <taxon>Bacteria</taxon>
        <taxon>Bacillati</taxon>
        <taxon>Actinomycetota</taxon>
        <taxon>Actinomycetes</taxon>
        <taxon>Kitasatosporales</taxon>
        <taxon>Streptomycetaceae</taxon>
        <taxon>Streptomyces</taxon>
    </lineage>
</organism>
<dbReference type="RefSeq" id="WP_359215019.1">
    <property type="nucleotide sequence ID" value="NZ_JBEZAM010000068.1"/>
</dbReference>
<keyword evidence="1" id="KW-1133">Transmembrane helix</keyword>
<feature type="transmembrane region" description="Helical" evidence="1">
    <location>
        <begin position="241"/>
        <end position="266"/>
    </location>
</feature>
<keyword evidence="1" id="KW-0472">Membrane</keyword>
<dbReference type="Proteomes" id="UP001551210">
    <property type="component" value="Unassembled WGS sequence"/>
</dbReference>
<evidence type="ECO:0000313" key="3">
    <source>
        <dbReference type="Proteomes" id="UP001551210"/>
    </source>
</evidence>
<dbReference type="EMBL" id="JBEZAM010000068">
    <property type="protein sequence ID" value="MEU7297479.1"/>
    <property type="molecule type" value="Genomic_DNA"/>
</dbReference>
<name>A0ABV3D4V3_STREX</name>
<evidence type="ECO:0000256" key="1">
    <source>
        <dbReference type="SAM" id="Phobius"/>
    </source>
</evidence>
<keyword evidence="1" id="KW-0812">Transmembrane</keyword>
<evidence type="ECO:0000313" key="2">
    <source>
        <dbReference type="EMBL" id="MEU7297479.1"/>
    </source>
</evidence>
<reference evidence="2 3" key="1">
    <citation type="submission" date="2024-06" db="EMBL/GenBank/DDBJ databases">
        <title>The Natural Products Discovery Center: Release of the First 8490 Sequenced Strains for Exploring Actinobacteria Biosynthetic Diversity.</title>
        <authorList>
            <person name="Kalkreuter E."/>
            <person name="Kautsar S.A."/>
            <person name="Yang D."/>
            <person name="Bader C.D."/>
            <person name="Teijaro C.N."/>
            <person name="Fluegel L."/>
            <person name="Davis C.M."/>
            <person name="Simpson J.R."/>
            <person name="Lauterbach L."/>
            <person name="Steele A.D."/>
            <person name="Gui C."/>
            <person name="Meng S."/>
            <person name="Li G."/>
            <person name="Viehrig K."/>
            <person name="Ye F."/>
            <person name="Su P."/>
            <person name="Kiefer A.F."/>
            <person name="Nichols A."/>
            <person name="Cepeda A.J."/>
            <person name="Yan W."/>
            <person name="Fan B."/>
            <person name="Jiang Y."/>
            <person name="Adhikari A."/>
            <person name="Zheng C.-J."/>
            <person name="Schuster L."/>
            <person name="Cowan T.M."/>
            <person name="Smanski M.J."/>
            <person name="Chevrette M.G."/>
            <person name="De Carvalho L.P.S."/>
            <person name="Shen B."/>
        </authorList>
    </citation>
    <scope>NUCLEOTIDE SEQUENCE [LARGE SCALE GENOMIC DNA]</scope>
    <source>
        <strain evidence="2 3">NPDC045705</strain>
    </source>
</reference>
<sequence length="271" mass="28773">MSITSPIPRLQGPEGTFLRAEGQVLILRRPREEMHIPLKAIERVRAEGRGVAVELTAPAGATPSVQRFEGVDEAAAVAFAEAVNAALPTEGKFADGAEHLSGDRLGGDPHTTKALSALKRWTLYGALAIVALCVLVIVTGHAAAIILIIPFGFMGLGFLAGGSAVAYFPYREWHIRKHGVTVVAERIVGEPGLFGYMDPTGLRRNVNSTAAAWTIEVAYDPEDPGRVTTLGKRPWLRFDGILAALSLGIGLLFTLGVIALVVTSLLGMGDF</sequence>
<keyword evidence="3" id="KW-1185">Reference proteome</keyword>